<dbReference type="Proteomes" id="UP000662747">
    <property type="component" value="Chromosome"/>
</dbReference>
<keyword evidence="4" id="KW-1185">Reference proteome</keyword>
<feature type="transmembrane region" description="Helical" evidence="2">
    <location>
        <begin position="436"/>
        <end position="463"/>
    </location>
</feature>
<keyword evidence="2" id="KW-0472">Membrane</keyword>
<dbReference type="RefSeq" id="WP_206727614.1">
    <property type="nucleotide sequence ID" value="NZ_CP071090.1"/>
</dbReference>
<feature type="transmembrane region" description="Helical" evidence="2">
    <location>
        <begin position="374"/>
        <end position="395"/>
    </location>
</feature>
<evidence type="ECO:0000256" key="1">
    <source>
        <dbReference type="SAM" id="MobiDB-lite"/>
    </source>
</evidence>
<evidence type="ECO:0008006" key="5">
    <source>
        <dbReference type="Google" id="ProtNLM"/>
    </source>
</evidence>
<reference evidence="3 4" key="1">
    <citation type="submission" date="2021-02" db="EMBL/GenBank/DDBJ databases">
        <title>De Novo genome assembly of isolated myxobacteria.</title>
        <authorList>
            <person name="Stevens D.C."/>
        </authorList>
    </citation>
    <scope>NUCLEOTIDE SEQUENCE [LARGE SCALE GENOMIC DNA]</scope>
    <source>
        <strain evidence="4">SCPEA02</strain>
    </source>
</reference>
<feature type="transmembrane region" description="Helical" evidence="2">
    <location>
        <begin position="338"/>
        <end position="362"/>
    </location>
</feature>
<sequence>MPAVLTHKTIMLLARERLANIRDTLRRKLDSGNTVTDLEFRLWYLADRAHRLMSENAGAVPAINYPTDTAVYATPLGQGVSRFSVMGSMGPDIPAFAALFAKGQGWVFDTVHKGNPDSNREPVVAKTTSFALELWTQVRRAVSEGRATEDQARLLAGYVLGHLCHVAGDVISHPYINDLEWHQNYGVRGKFSHEGGEGTIDAKVAQQVLLRGSTREGQDWDVWWPTVDEVPGAFFAAYVDAMEQVYSARTARPVGFGGFEAEFLEHDPPSLTVDFIRDGYSFYRNAVLAMGYGWGAWRWFFFLTPLMLPLMSVVPLMAAMPHARQFFERKLGDVEERAWFEALTLPMTLALIPTAFYGIWLAALTTKGVEGLHAAGLATTGLSAILAITFFATLGSDPPSWVRWGIVFGVWGLATGVFTVKGLVDMGTDRKARGALGLVYGLPFIFAVIGLVLMLIVGVFRLIGPEVGLAVFIILALVVAGLLIWQWIDKAFAARDARIPEQPKPFPADRPHFVRVFDDSTLWSLPGGDPTALDRLHYPSGERVLLKLWWEGTGELYVRSEQSRLDFSFTGIGEPARTIEAPIAPMSAREYAEYLNQTFVGPGGQTQKLRAALYHPTDGEREYPLPTGATFKEDHPQKRITAPLPTDVWHKLGTTQDNTEYVLHHSDKPYQSVRFGTKGPVDSPAPEDDGAKGEGVVMKTSGTVVTGLNTGFEFFFDEGDQIEIEGQVRTVTRIVNERELWVDNAFNPAITSSKEYARVGPHLEHSDGYTYVTNPRVPPGVVGGPNVMDLAADLGALLCLGMTPHLLSDADRSVPELQGRNAAGTGTAVDPRVSKVYQVFRNWSLDRRRLNEWRMLVAGGARSDKGGNAALYDPALPPRDPAWVPPRAPLGEPVSNTQGWVPMLREWLDRASRNTNMADPLGSAPGNPSHQDLSRALAYLLDLPEPVALQ</sequence>
<proteinExistence type="predicted"/>
<feature type="transmembrane region" description="Helical" evidence="2">
    <location>
        <begin position="401"/>
        <end position="424"/>
    </location>
</feature>
<gene>
    <name evidence="3" type="ORF">JY651_14545</name>
</gene>
<feature type="transmembrane region" description="Helical" evidence="2">
    <location>
        <begin position="299"/>
        <end position="318"/>
    </location>
</feature>
<evidence type="ECO:0000313" key="3">
    <source>
        <dbReference type="EMBL" id="QSQ26064.1"/>
    </source>
</evidence>
<evidence type="ECO:0000256" key="2">
    <source>
        <dbReference type="SAM" id="Phobius"/>
    </source>
</evidence>
<keyword evidence="2" id="KW-0812">Transmembrane</keyword>
<organism evidence="3 4">
    <name type="scientific">Pyxidicoccus parkwayensis</name>
    <dbReference type="NCBI Taxonomy" id="2813578"/>
    <lineage>
        <taxon>Bacteria</taxon>
        <taxon>Pseudomonadati</taxon>
        <taxon>Myxococcota</taxon>
        <taxon>Myxococcia</taxon>
        <taxon>Myxococcales</taxon>
        <taxon>Cystobacterineae</taxon>
        <taxon>Myxococcaceae</taxon>
        <taxon>Pyxidicoccus</taxon>
    </lineage>
</organism>
<dbReference type="EMBL" id="CP071090">
    <property type="protein sequence ID" value="QSQ26064.1"/>
    <property type="molecule type" value="Genomic_DNA"/>
</dbReference>
<feature type="region of interest" description="Disordered" evidence="1">
    <location>
        <begin position="672"/>
        <end position="694"/>
    </location>
</feature>
<keyword evidence="2" id="KW-1133">Transmembrane helix</keyword>
<feature type="transmembrane region" description="Helical" evidence="2">
    <location>
        <begin position="469"/>
        <end position="488"/>
    </location>
</feature>
<protein>
    <recommendedName>
        <fullName evidence="5">Phospholipase C/D domain-containing protein</fullName>
    </recommendedName>
</protein>
<accession>A0ABX7P6E3</accession>
<evidence type="ECO:0000313" key="4">
    <source>
        <dbReference type="Proteomes" id="UP000662747"/>
    </source>
</evidence>
<name>A0ABX7P6E3_9BACT</name>